<dbReference type="EMBL" id="BAABIC010000033">
    <property type="protein sequence ID" value="GAA4712032.1"/>
    <property type="molecule type" value="Genomic_DNA"/>
</dbReference>
<sequence length="304" mass="32878">MDYPTMRALFFTAPDEPRPVPPAAANPSPARALRDAVEPLACLSIWSPEAAEAFAELGLDDYFAAYVWQRTAALGTPPAPLAVVALGVFRPDLIVPQYQAGRAALSRDDVIRVRIEAPARTLRRVLGDIDDEAARVVTHLRRGIDAADRTARPLFTGLTADPWPDDPAAALVHACHLLREHRGDSHLAVCAVDGLDPVEMNVLTELFCGFPLRTYTATRGWSAEEIDAAADRLRARGLVEGARLSERGLSHRAELERRTDAMQESLVEAIGPELDTLTKQLCAWSDALVAAGAAPPDPAKRFAG</sequence>
<dbReference type="RefSeq" id="WP_345384477.1">
    <property type="nucleotide sequence ID" value="NZ_BAABIC010000033.1"/>
</dbReference>
<dbReference type="InterPro" id="IPR054058">
    <property type="entry name" value="HTH_67"/>
</dbReference>
<dbReference type="Proteomes" id="UP001500325">
    <property type="component" value="Unassembled WGS sequence"/>
</dbReference>
<accession>A0ABP8XR16</accession>
<evidence type="ECO:0000313" key="2">
    <source>
        <dbReference type="Proteomes" id="UP001500325"/>
    </source>
</evidence>
<evidence type="ECO:0008006" key="3">
    <source>
        <dbReference type="Google" id="ProtNLM"/>
    </source>
</evidence>
<protein>
    <recommendedName>
        <fullName evidence="3">MarR family transcriptional regulator</fullName>
    </recommendedName>
</protein>
<proteinExistence type="predicted"/>
<organism evidence="1 2">
    <name type="scientific">Pseudonocardia yuanmonensis</name>
    <dbReference type="NCBI Taxonomy" id="1095914"/>
    <lineage>
        <taxon>Bacteria</taxon>
        <taxon>Bacillati</taxon>
        <taxon>Actinomycetota</taxon>
        <taxon>Actinomycetes</taxon>
        <taxon>Pseudonocardiales</taxon>
        <taxon>Pseudonocardiaceae</taxon>
        <taxon>Pseudonocardia</taxon>
    </lineage>
</organism>
<reference evidence="2" key="1">
    <citation type="journal article" date="2019" name="Int. J. Syst. Evol. Microbiol.">
        <title>The Global Catalogue of Microorganisms (GCM) 10K type strain sequencing project: providing services to taxonomists for standard genome sequencing and annotation.</title>
        <authorList>
            <consortium name="The Broad Institute Genomics Platform"/>
            <consortium name="The Broad Institute Genome Sequencing Center for Infectious Disease"/>
            <person name="Wu L."/>
            <person name="Ma J."/>
        </authorList>
    </citation>
    <scope>NUCLEOTIDE SEQUENCE [LARGE SCALE GENOMIC DNA]</scope>
    <source>
        <strain evidence="2">JCM 18055</strain>
    </source>
</reference>
<keyword evidence="2" id="KW-1185">Reference proteome</keyword>
<gene>
    <name evidence="1" type="ORF">GCM10023215_63300</name>
</gene>
<comment type="caution">
    <text evidence="1">The sequence shown here is derived from an EMBL/GenBank/DDBJ whole genome shotgun (WGS) entry which is preliminary data.</text>
</comment>
<dbReference type="Pfam" id="PF21863">
    <property type="entry name" value="HTH_67"/>
    <property type="match status" value="1"/>
</dbReference>
<evidence type="ECO:0000313" key="1">
    <source>
        <dbReference type="EMBL" id="GAA4712032.1"/>
    </source>
</evidence>
<name>A0ABP8XR16_9PSEU</name>
<dbReference type="NCBIfam" id="NF047719">
    <property type="entry name" value="SCO6745_fam_HTH"/>
    <property type="match status" value="1"/>
</dbReference>